<evidence type="ECO:0000256" key="4">
    <source>
        <dbReference type="ARBA" id="ARBA00022692"/>
    </source>
</evidence>
<dbReference type="SUPFAM" id="SSF47157">
    <property type="entry name" value="Mitochondrial import receptor subunit Tom20"/>
    <property type="match status" value="1"/>
</dbReference>
<dbReference type="InterPro" id="IPR023392">
    <property type="entry name" value="Tom20_dom_sf"/>
</dbReference>
<sequence length="153" mass="16681">MSGRFVAVCALGLAGSLFLGYCVYFDRNRRMDPDYKKKVLARRRRAKAQGKIIDLRDPRVREEFLIAEMTAANQKMMEGNIEETIGHLLNFVKFSGNPRATLLTLQQTLPLPIFNLLVRAVAATSIGPSSGPSAGTQGQGRSGEPTAAAVEVD</sequence>
<dbReference type="PANTHER" id="PTHR12430">
    <property type="entry name" value="MITOCHONDRIAL IMPORT RECEPTOR SUBUNIT TOM20"/>
    <property type="match status" value="1"/>
</dbReference>
<accession>A0AA35TRV5</accession>
<keyword evidence="12" id="KW-1185">Reference proteome</keyword>
<comment type="caution">
    <text evidence="11">The sequence shown here is derived from an EMBL/GenBank/DDBJ whole genome shotgun (WGS) entry which is preliminary data.</text>
</comment>
<keyword evidence="9" id="KW-0472">Membrane</keyword>
<protein>
    <submittedName>
        <fullName evidence="11">Mitochondrial import receptor subunit TOM20 homolog B</fullName>
    </submittedName>
</protein>
<keyword evidence="3" id="KW-0813">Transport</keyword>
<dbReference type="GO" id="GO:0030943">
    <property type="term" value="F:mitochondrion targeting sequence binding"/>
    <property type="evidence" value="ECO:0007669"/>
    <property type="project" value="TreeGrafter"/>
</dbReference>
<keyword evidence="7" id="KW-1133">Transmembrane helix</keyword>
<evidence type="ECO:0000256" key="5">
    <source>
        <dbReference type="ARBA" id="ARBA00022787"/>
    </source>
</evidence>
<keyword evidence="6" id="KW-0653">Protein transport</keyword>
<proteinExistence type="inferred from homology"/>
<dbReference type="Pfam" id="PF02064">
    <property type="entry name" value="MAS20"/>
    <property type="match status" value="1"/>
</dbReference>
<evidence type="ECO:0000256" key="3">
    <source>
        <dbReference type="ARBA" id="ARBA00022448"/>
    </source>
</evidence>
<dbReference type="Gene3D" id="1.20.960.10">
    <property type="entry name" value="Mitochondrial outer membrane translocase complex, subunit Tom20 domain"/>
    <property type="match status" value="1"/>
</dbReference>
<name>A0AA35TRV5_GEOBA</name>
<keyword evidence="11" id="KW-0675">Receptor</keyword>
<comment type="subcellular location">
    <subcellularLocation>
        <location evidence="1">Mitochondrion outer membrane</location>
        <topology evidence="1">Single-pass membrane protein</topology>
    </subcellularLocation>
</comment>
<gene>
    <name evidence="11" type="ORF">GBAR_LOCUS28426</name>
</gene>
<evidence type="ECO:0000256" key="10">
    <source>
        <dbReference type="SAM" id="MobiDB-lite"/>
    </source>
</evidence>
<evidence type="ECO:0000256" key="1">
    <source>
        <dbReference type="ARBA" id="ARBA00004572"/>
    </source>
</evidence>
<dbReference type="EMBL" id="CASHTH010003974">
    <property type="protein sequence ID" value="CAI8051967.1"/>
    <property type="molecule type" value="Genomic_DNA"/>
</dbReference>
<dbReference type="GO" id="GO:0016031">
    <property type="term" value="P:tRNA import into mitochondrion"/>
    <property type="evidence" value="ECO:0007669"/>
    <property type="project" value="TreeGrafter"/>
</dbReference>
<reference evidence="11" key="1">
    <citation type="submission" date="2023-03" db="EMBL/GenBank/DDBJ databases">
        <authorList>
            <person name="Steffen K."/>
            <person name="Cardenas P."/>
        </authorList>
    </citation>
    <scope>NUCLEOTIDE SEQUENCE</scope>
</reference>
<dbReference type="GO" id="GO:0008320">
    <property type="term" value="F:protein transmembrane transporter activity"/>
    <property type="evidence" value="ECO:0007669"/>
    <property type="project" value="TreeGrafter"/>
</dbReference>
<keyword evidence="5" id="KW-1000">Mitochondrion outer membrane</keyword>
<evidence type="ECO:0000256" key="2">
    <source>
        <dbReference type="ARBA" id="ARBA00005792"/>
    </source>
</evidence>
<comment type="similarity">
    <text evidence="2">Belongs to the Tom20 family.</text>
</comment>
<feature type="region of interest" description="Disordered" evidence="10">
    <location>
        <begin position="128"/>
        <end position="153"/>
    </location>
</feature>
<evidence type="ECO:0000313" key="12">
    <source>
        <dbReference type="Proteomes" id="UP001174909"/>
    </source>
</evidence>
<evidence type="ECO:0000256" key="7">
    <source>
        <dbReference type="ARBA" id="ARBA00022989"/>
    </source>
</evidence>
<dbReference type="PRINTS" id="PR00351">
    <property type="entry name" value="OM20RECEPTOR"/>
</dbReference>
<dbReference type="GO" id="GO:0030150">
    <property type="term" value="P:protein import into mitochondrial matrix"/>
    <property type="evidence" value="ECO:0007669"/>
    <property type="project" value="TreeGrafter"/>
</dbReference>
<keyword evidence="8" id="KW-0496">Mitochondrion</keyword>
<dbReference type="InterPro" id="IPR022422">
    <property type="entry name" value="MAS20_rcpt_metazoan"/>
</dbReference>
<evidence type="ECO:0000256" key="6">
    <source>
        <dbReference type="ARBA" id="ARBA00022927"/>
    </source>
</evidence>
<dbReference type="PANTHER" id="PTHR12430:SF0">
    <property type="entry name" value="TRANSLOCASE OF OUTER MITOCHONDRIAL MEMBRANE 20"/>
    <property type="match status" value="1"/>
</dbReference>
<dbReference type="InterPro" id="IPR002056">
    <property type="entry name" value="MAS20"/>
</dbReference>
<keyword evidence="4" id="KW-0812">Transmembrane</keyword>
<dbReference type="PRINTS" id="PR01989">
    <property type="entry name" value="EUOM20RECPTR"/>
</dbReference>
<evidence type="ECO:0000256" key="9">
    <source>
        <dbReference type="ARBA" id="ARBA00023136"/>
    </source>
</evidence>
<dbReference type="GO" id="GO:0006605">
    <property type="term" value="P:protein targeting"/>
    <property type="evidence" value="ECO:0007669"/>
    <property type="project" value="InterPro"/>
</dbReference>
<dbReference type="GO" id="GO:0005742">
    <property type="term" value="C:mitochondrial outer membrane translocase complex"/>
    <property type="evidence" value="ECO:0007669"/>
    <property type="project" value="InterPro"/>
</dbReference>
<evidence type="ECO:0000313" key="11">
    <source>
        <dbReference type="EMBL" id="CAI8051967.1"/>
    </source>
</evidence>
<organism evidence="11 12">
    <name type="scientific">Geodia barretti</name>
    <name type="common">Barrett's horny sponge</name>
    <dbReference type="NCBI Taxonomy" id="519541"/>
    <lineage>
        <taxon>Eukaryota</taxon>
        <taxon>Metazoa</taxon>
        <taxon>Porifera</taxon>
        <taxon>Demospongiae</taxon>
        <taxon>Heteroscleromorpha</taxon>
        <taxon>Tetractinellida</taxon>
        <taxon>Astrophorina</taxon>
        <taxon>Geodiidae</taxon>
        <taxon>Geodia</taxon>
    </lineage>
</organism>
<dbReference type="Proteomes" id="UP001174909">
    <property type="component" value="Unassembled WGS sequence"/>
</dbReference>
<evidence type="ECO:0000256" key="8">
    <source>
        <dbReference type="ARBA" id="ARBA00023128"/>
    </source>
</evidence>
<dbReference type="AlphaFoldDB" id="A0AA35TRV5"/>
<dbReference type="GO" id="GO:0006886">
    <property type="term" value="P:intracellular protein transport"/>
    <property type="evidence" value="ECO:0007669"/>
    <property type="project" value="InterPro"/>
</dbReference>